<name>A0A0U5JE70_9BACT</name>
<evidence type="ECO:0000313" key="2">
    <source>
        <dbReference type="Proteomes" id="UP000069902"/>
    </source>
</evidence>
<gene>
    <name evidence="1" type="ORF">PNK_1840</name>
</gene>
<dbReference type="InParanoid" id="A0A0U5JE70"/>
<dbReference type="KEGG" id="pnl:PNK_1840"/>
<dbReference type="Pfam" id="PF08843">
    <property type="entry name" value="AbiEii"/>
    <property type="match status" value="1"/>
</dbReference>
<dbReference type="RefSeq" id="WP_231909241.1">
    <property type="nucleotide sequence ID" value="NZ_LN879502.1"/>
</dbReference>
<evidence type="ECO:0008006" key="3">
    <source>
        <dbReference type="Google" id="ProtNLM"/>
    </source>
</evidence>
<reference evidence="2" key="1">
    <citation type="submission" date="2015-09" db="EMBL/GenBank/DDBJ databases">
        <authorList>
            <person name="Bertelli C."/>
        </authorList>
    </citation>
    <scope>NUCLEOTIDE SEQUENCE [LARGE SCALE GENOMIC DNA]</scope>
    <source>
        <strain evidence="2">KNic</strain>
    </source>
</reference>
<proteinExistence type="predicted"/>
<evidence type="ECO:0000313" key="1">
    <source>
        <dbReference type="EMBL" id="CUI17447.1"/>
    </source>
</evidence>
<dbReference type="STRING" id="389348.PNK_1840"/>
<dbReference type="Proteomes" id="UP000069902">
    <property type="component" value="Chromosome cPNK"/>
</dbReference>
<dbReference type="AlphaFoldDB" id="A0A0U5JE70"/>
<organism evidence="1 2">
    <name type="scientific">Candidatus Protochlamydia naegleriophila</name>
    <dbReference type="NCBI Taxonomy" id="389348"/>
    <lineage>
        <taxon>Bacteria</taxon>
        <taxon>Pseudomonadati</taxon>
        <taxon>Chlamydiota</taxon>
        <taxon>Chlamydiia</taxon>
        <taxon>Parachlamydiales</taxon>
        <taxon>Parachlamydiaceae</taxon>
        <taxon>Candidatus Protochlamydia</taxon>
    </lineage>
</organism>
<dbReference type="PATRIC" id="fig|389348.3.peg.2068"/>
<dbReference type="InterPro" id="IPR014942">
    <property type="entry name" value="AbiEii"/>
</dbReference>
<protein>
    <recommendedName>
        <fullName evidence="3">Nucleotidyl transferase AbiEii/AbiGii toxin family protein</fullName>
    </recommendedName>
</protein>
<accession>A0A0U5JE70</accession>
<dbReference type="EMBL" id="LN879502">
    <property type="protein sequence ID" value="CUI17447.1"/>
    <property type="molecule type" value="Genomic_DNA"/>
</dbReference>
<dbReference type="Gene3D" id="3.10.450.620">
    <property type="entry name" value="JHP933, nucleotidyltransferase-like core domain"/>
    <property type="match status" value="1"/>
</dbReference>
<sequence>MINEQALKDRLQTIAKEKEIPFNACWKQLLLERFLARLARSSHIDKFIFKGGFLLSYMMKIGRETVDLDFLLTRMNAEVKGLQEVFEDIVSISLNDGFTFSFESIELLSQPHMEYPGYRTLFKASFAKMKDKIHVDIGVGDVVEPENLEIKLFEYRGKLFFEESISLLVYPIETIFAEKLEIVLSKGSRNSRMKDFHDLLLLLRDKGLQTSKKLSENVQKTFENRGTMLKPIQFDESGHLALQRLWTAHLQGFGDVAKELELPESIETVIKKINYFF</sequence>
<keyword evidence="2" id="KW-1185">Reference proteome</keyword>